<reference evidence="1 2" key="1">
    <citation type="submission" date="2023-07" db="EMBL/GenBank/DDBJ databases">
        <title>Sequencing the genomes of 1000 actinobacteria strains.</title>
        <authorList>
            <person name="Klenk H.-P."/>
        </authorList>
    </citation>
    <scope>NUCLEOTIDE SEQUENCE [LARGE SCALE GENOMIC DNA]</scope>
    <source>
        <strain evidence="1 2">DSM 102162</strain>
    </source>
</reference>
<proteinExistence type="predicted"/>
<evidence type="ECO:0000313" key="2">
    <source>
        <dbReference type="Proteomes" id="UP001235966"/>
    </source>
</evidence>
<keyword evidence="2" id="KW-1185">Reference proteome</keyword>
<name>A0ABT9NBB6_9ACTO</name>
<evidence type="ECO:0008006" key="3">
    <source>
        <dbReference type="Google" id="ProtNLM"/>
    </source>
</evidence>
<comment type="caution">
    <text evidence="1">The sequence shown here is derived from an EMBL/GenBank/DDBJ whole genome shotgun (WGS) entry which is preliminary data.</text>
</comment>
<dbReference type="SUPFAM" id="SSF55729">
    <property type="entry name" value="Acyl-CoA N-acyltransferases (Nat)"/>
    <property type="match status" value="1"/>
</dbReference>
<evidence type="ECO:0000313" key="1">
    <source>
        <dbReference type="EMBL" id="MDP9800701.1"/>
    </source>
</evidence>
<dbReference type="InterPro" id="IPR016181">
    <property type="entry name" value="Acyl_CoA_acyltransferase"/>
</dbReference>
<protein>
    <recommendedName>
        <fullName evidence="3">N-acetyltransferase domain-containing protein</fullName>
    </recommendedName>
</protein>
<dbReference type="RefSeq" id="WP_278058105.1">
    <property type="nucleotide sequence ID" value="NZ_CP121247.1"/>
</dbReference>
<accession>A0ABT9NBB6</accession>
<sequence>MAQIFIRQANALDIAALADRMGADVKAVTPDNVEAALAAIEETIVHGGPSTFWVATDGGEIVGAAKVSALGPGHAALIALDWLNTDSSEAAAKLVEFALGDLTAQAWAFSTEQEAQYQALGFEPTETLFEAGETSPFTGVGKLMIR</sequence>
<dbReference type="Proteomes" id="UP001235966">
    <property type="component" value="Unassembled WGS sequence"/>
</dbReference>
<gene>
    <name evidence="1" type="ORF">J2S49_000777</name>
</gene>
<dbReference type="EMBL" id="JAUSQW010000001">
    <property type="protein sequence ID" value="MDP9800701.1"/>
    <property type="molecule type" value="Genomic_DNA"/>
</dbReference>
<organism evidence="1 2">
    <name type="scientific">Arcanobacterium wilhelmae</name>
    <dbReference type="NCBI Taxonomy" id="1803177"/>
    <lineage>
        <taxon>Bacteria</taxon>
        <taxon>Bacillati</taxon>
        <taxon>Actinomycetota</taxon>
        <taxon>Actinomycetes</taxon>
        <taxon>Actinomycetales</taxon>
        <taxon>Actinomycetaceae</taxon>
        <taxon>Arcanobacterium</taxon>
    </lineage>
</organism>
<dbReference type="Gene3D" id="3.40.630.30">
    <property type="match status" value="1"/>
</dbReference>